<dbReference type="AlphaFoldDB" id="A0A6I3I8H7"/>
<dbReference type="Proteomes" id="UP000431092">
    <property type="component" value="Unassembled WGS sequence"/>
</dbReference>
<dbReference type="InterPro" id="IPR014729">
    <property type="entry name" value="Rossmann-like_a/b/a_fold"/>
</dbReference>
<gene>
    <name evidence="2" type="ORF">GGG17_10995</name>
</gene>
<reference evidence="2 3" key="1">
    <citation type="submission" date="2019-11" db="EMBL/GenBank/DDBJ databases">
        <title>Whole genome sequencing identifies a novel species of the genus Arsenicicoccus isolated from human blood.</title>
        <authorList>
            <person name="Jeong J.H."/>
            <person name="Kweon O.J."/>
            <person name="Kim H.R."/>
            <person name="Kim T.-H."/>
            <person name="Ha S.-M."/>
            <person name="Lee M.-K."/>
        </authorList>
    </citation>
    <scope>NUCLEOTIDE SEQUENCE [LARGE SCALE GENOMIC DNA]</scope>
    <source>
        <strain evidence="2 3">MKL-02</strain>
    </source>
</reference>
<comment type="caution">
    <text evidence="2">The sequence shown here is derived from an EMBL/GenBank/DDBJ whole genome shotgun (WGS) entry which is preliminary data.</text>
</comment>
<dbReference type="Gene3D" id="3.40.50.620">
    <property type="entry name" value="HUPs"/>
    <property type="match status" value="1"/>
</dbReference>
<feature type="domain" description="UspA" evidence="1">
    <location>
        <begin position="24"/>
        <end position="157"/>
    </location>
</feature>
<evidence type="ECO:0000313" key="3">
    <source>
        <dbReference type="Proteomes" id="UP000431092"/>
    </source>
</evidence>
<dbReference type="CDD" id="cd00293">
    <property type="entry name" value="USP-like"/>
    <property type="match status" value="1"/>
</dbReference>
<name>A0A6I3I8H7_9MICO</name>
<sequence length="198" mass="20478">MTSRATRPPSSRCEEAQMTERPYTVVVGVSATSGSPAALAWARDQAETHGGELVAVRAWKVPSPQATPSGISPGRVSVAEDVEREALRSLEADVEATLGRDHGARLQLVRGGKRKALLEAAQDADLLVVDAPRGLPATGTAFAQRLVYAAACPVVVMPPRVTGDQPGMLSRAAGALGRGALRAAATAGRPGYRTPPPG</sequence>
<organism evidence="2 3">
    <name type="scientific">Arsenicicoccus cauae</name>
    <dbReference type="NCBI Taxonomy" id="2663847"/>
    <lineage>
        <taxon>Bacteria</taxon>
        <taxon>Bacillati</taxon>
        <taxon>Actinomycetota</taxon>
        <taxon>Actinomycetes</taxon>
        <taxon>Micrococcales</taxon>
        <taxon>Intrasporangiaceae</taxon>
        <taxon>Arsenicicoccus</taxon>
    </lineage>
</organism>
<evidence type="ECO:0000259" key="1">
    <source>
        <dbReference type="Pfam" id="PF00582"/>
    </source>
</evidence>
<accession>A0A6I3I8H7</accession>
<dbReference type="InterPro" id="IPR006016">
    <property type="entry name" value="UspA"/>
</dbReference>
<evidence type="ECO:0000313" key="2">
    <source>
        <dbReference type="EMBL" id="MTB72484.1"/>
    </source>
</evidence>
<dbReference type="EMBL" id="WLVL01000039">
    <property type="protein sequence ID" value="MTB72484.1"/>
    <property type="molecule type" value="Genomic_DNA"/>
</dbReference>
<protein>
    <recommendedName>
        <fullName evidence="1">UspA domain-containing protein</fullName>
    </recommendedName>
</protein>
<dbReference type="SUPFAM" id="SSF52402">
    <property type="entry name" value="Adenine nucleotide alpha hydrolases-like"/>
    <property type="match status" value="1"/>
</dbReference>
<proteinExistence type="predicted"/>
<keyword evidence="3" id="KW-1185">Reference proteome</keyword>
<dbReference type="Pfam" id="PF00582">
    <property type="entry name" value="Usp"/>
    <property type="match status" value="1"/>
</dbReference>